<dbReference type="Proteomes" id="UP000652761">
    <property type="component" value="Unassembled WGS sequence"/>
</dbReference>
<dbReference type="EMBL" id="NMUH01002557">
    <property type="protein sequence ID" value="MQM00723.1"/>
    <property type="molecule type" value="Genomic_DNA"/>
</dbReference>
<reference evidence="1" key="1">
    <citation type="submission" date="2017-07" db="EMBL/GenBank/DDBJ databases">
        <title>Taro Niue Genome Assembly and Annotation.</title>
        <authorList>
            <person name="Atibalentja N."/>
            <person name="Keating K."/>
            <person name="Fields C.J."/>
        </authorList>
    </citation>
    <scope>NUCLEOTIDE SEQUENCE</scope>
    <source>
        <strain evidence="1">Niue_2</strain>
        <tissue evidence="1">Leaf</tissue>
    </source>
</reference>
<keyword evidence="2" id="KW-1185">Reference proteome</keyword>
<name>A0A843VNV2_COLES</name>
<protein>
    <submittedName>
        <fullName evidence="1">Uncharacterized protein</fullName>
    </submittedName>
</protein>
<comment type="caution">
    <text evidence="1">The sequence shown here is derived from an EMBL/GenBank/DDBJ whole genome shotgun (WGS) entry which is preliminary data.</text>
</comment>
<dbReference type="AlphaFoldDB" id="A0A843VNV2"/>
<proteinExistence type="predicted"/>
<accession>A0A843VNV2</accession>
<organism evidence="1 2">
    <name type="scientific">Colocasia esculenta</name>
    <name type="common">Wild taro</name>
    <name type="synonym">Arum esculentum</name>
    <dbReference type="NCBI Taxonomy" id="4460"/>
    <lineage>
        <taxon>Eukaryota</taxon>
        <taxon>Viridiplantae</taxon>
        <taxon>Streptophyta</taxon>
        <taxon>Embryophyta</taxon>
        <taxon>Tracheophyta</taxon>
        <taxon>Spermatophyta</taxon>
        <taxon>Magnoliopsida</taxon>
        <taxon>Liliopsida</taxon>
        <taxon>Araceae</taxon>
        <taxon>Aroideae</taxon>
        <taxon>Colocasieae</taxon>
        <taxon>Colocasia</taxon>
    </lineage>
</organism>
<gene>
    <name evidence="1" type="ORF">Taro_033463</name>
</gene>
<sequence>MIRGDLRAPVLGSESPTQSFEESVRELGSLLVRLFGRVSSVGRLCQPISTACSLFGIAAEVDRVEDALSGIGEDAVASLMVVFLVISTFYGPGVVSDRRDLVPCLPTEQALADFGMVYVE</sequence>
<evidence type="ECO:0000313" key="2">
    <source>
        <dbReference type="Proteomes" id="UP000652761"/>
    </source>
</evidence>
<evidence type="ECO:0000313" key="1">
    <source>
        <dbReference type="EMBL" id="MQM00723.1"/>
    </source>
</evidence>